<keyword evidence="2" id="KW-1185">Reference proteome</keyword>
<name>A0AA88QMV8_9ASTE</name>
<sequence>MGNRRNCDLIPSEVDIHEALRTCKIDFDMATASTGTTEPMRRPVKRGVTRTDAMVVELVKRMLKATSPLLKKLA</sequence>
<comment type="caution">
    <text evidence="1">The sequence shown here is derived from an EMBL/GenBank/DDBJ whole genome shotgun (WGS) entry which is preliminary data.</text>
</comment>
<dbReference type="AlphaFoldDB" id="A0AA88QMV8"/>
<organism evidence="1 2">
    <name type="scientific">Escallonia rubra</name>
    <dbReference type="NCBI Taxonomy" id="112253"/>
    <lineage>
        <taxon>Eukaryota</taxon>
        <taxon>Viridiplantae</taxon>
        <taxon>Streptophyta</taxon>
        <taxon>Embryophyta</taxon>
        <taxon>Tracheophyta</taxon>
        <taxon>Spermatophyta</taxon>
        <taxon>Magnoliopsida</taxon>
        <taxon>eudicotyledons</taxon>
        <taxon>Gunneridae</taxon>
        <taxon>Pentapetalae</taxon>
        <taxon>asterids</taxon>
        <taxon>campanulids</taxon>
        <taxon>Escalloniales</taxon>
        <taxon>Escalloniaceae</taxon>
        <taxon>Escallonia</taxon>
    </lineage>
</organism>
<accession>A0AA88QMV8</accession>
<reference evidence="1" key="1">
    <citation type="submission" date="2022-12" db="EMBL/GenBank/DDBJ databases">
        <title>Draft genome assemblies for two species of Escallonia (Escalloniales).</title>
        <authorList>
            <person name="Chanderbali A."/>
            <person name="Dervinis C."/>
            <person name="Anghel I."/>
            <person name="Soltis D."/>
            <person name="Soltis P."/>
            <person name="Zapata F."/>
        </authorList>
    </citation>
    <scope>NUCLEOTIDE SEQUENCE</scope>
    <source>
        <strain evidence="1">UCBG92.1500</strain>
        <tissue evidence="1">Leaf</tissue>
    </source>
</reference>
<evidence type="ECO:0000313" key="1">
    <source>
        <dbReference type="EMBL" id="KAK2965825.1"/>
    </source>
</evidence>
<proteinExistence type="predicted"/>
<protein>
    <submittedName>
        <fullName evidence="1">Uncharacterized protein</fullName>
    </submittedName>
</protein>
<evidence type="ECO:0000313" key="2">
    <source>
        <dbReference type="Proteomes" id="UP001187471"/>
    </source>
</evidence>
<dbReference type="EMBL" id="JAVXUO010003180">
    <property type="protein sequence ID" value="KAK2965825.1"/>
    <property type="molecule type" value="Genomic_DNA"/>
</dbReference>
<gene>
    <name evidence="1" type="ORF">RJ640_025334</name>
</gene>
<dbReference type="Proteomes" id="UP001187471">
    <property type="component" value="Unassembled WGS sequence"/>
</dbReference>